<organism evidence="2">
    <name type="scientific">Harpegnathos saltator</name>
    <name type="common">Jerdon's jumping ant</name>
    <dbReference type="NCBI Taxonomy" id="610380"/>
    <lineage>
        <taxon>Eukaryota</taxon>
        <taxon>Metazoa</taxon>
        <taxon>Ecdysozoa</taxon>
        <taxon>Arthropoda</taxon>
        <taxon>Hexapoda</taxon>
        <taxon>Insecta</taxon>
        <taxon>Pterygota</taxon>
        <taxon>Neoptera</taxon>
        <taxon>Endopterygota</taxon>
        <taxon>Hymenoptera</taxon>
        <taxon>Apocrita</taxon>
        <taxon>Aculeata</taxon>
        <taxon>Formicoidea</taxon>
        <taxon>Formicidae</taxon>
        <taxon>Ponerinae</taxon>
        <taxon>Ponerini</taxon>
        <taxon>Harpegnathos</taxon>
    </lineage>
</organism>
<dbReference type="AlphaFoldDB" id="E2BL21"/>
<sequence>MGASAHGDCSGAGAISFPEPKLRPRLVLEKRTAPNSAERLLPSVGGSGTSCLDVQKLVTESAAWRGSVMQRVGPSGSSRRPAAEAFHAVVKSAARESA</sequence>
<accession>E2BL21</accession>
<dbReference type="Proteomes" id="UP000008237">
    <property type="component" value="Unassembled WGS sequence"/>
</dbReference>
<reference evidence="1 2" key="1">
    <citation type="journal article" date="2010" name="Science">
        <title>Genomic comparison of the ants Camponotus floridanus and Harpegnathos saltator.</title>
        <authorList>
            <person name="Bonasio R."/>
            <person name="Zhang G."/>
            <person name="Ye C."/>
            <person name="Mutti N.S."/>
            <person name="Fang X."/>
            <person name="Qin N."/>
            <person name="Donahue G."/>
            <person name="Yang P."/>
            <person name="Li Q."/>
            <person name="Li C."/>
            <person name="Zhang P."/>
            <person name="Huang Z."/>
            <person name="Berger S.L."/>
            <person name="Reinberg D."/>
            <person name="Wang J."/>
            <person name="Liebig J."/>
        </authorList>
    </citation>
    <scope>NUCLEOTIDE SEQUENCE [LARGE SCALE GENOMIC DNA]</scope>
    <source>
        <strain evidence="1 2">R22 G/1</strain>
    </source>
</reference>
<keyword evidence="2" id="KW-1185">Reference proteome</keyword>
<evidence type="ECO:0000313" key="2">
    <source>
        <dbReference type="Proteomes" id="UP000008237"/>
    </source>
</evidence>
<proteinExistence type="predicted"/>
<dbReference type="EMBL" id="GL448885">
    <property type="protein sequence ID" value="EFN83609.1"/>
    <property type="molecule type" value="Genomic_DNA"/>
</dbReference>
<name>E2BL21_HARSA</name>
<protein>
    <submittedName>
        <fullName evidence="1">Uncharacterized protein</fullName>
    </submittedName>
</protein>
<dbReference type="InParanoid" id="E2BL21"/>
<evidence type="ECO:0000313" key="1">
    <source>
        <dbReference type="EMBL" id="EFN83609.1"/>
    </source>
</evidence>
<gene>
    <name evidence="1" type="ORF">EAI_00171</name>
</gene>